<reference evidence="3 4" key="1">
    <citation type="submission" date="2023-03" db="EMBL/GenBank/DDBJ databases">
        <title>Genome insight into feeding habits of ladybird beetles.</title>
        <authorList>
            <person name="Li H.-S."/>
            <person name="Huang Y.-H."/>
            <person name="Pang H."/>
        </authorList>
    </citation>
    <scope>NUCLEOTIDE SEQUENCE [LARGE SCALE GENOMIC DNA]</scope>
    <source>
        <strain evidence="3">SYSU_2023b</strain>
        <tissue evidence="3">Whole body</tissue>
    </source>
</reference>
<dbReference type="InterPro" id="IPR015940">
    <property type="entry name" value="UBA"/>
</dbReference>
<accession>A0AAW1VDC8</accession>
<dbReference type="SUPFAM" id="SSF46934">
    <property type="entry name" value="UBA-like"/>
    <property type="match status" value="1"/>
</dbReference>
<gene>
    <name evidence="3" type="ORF">WA026_010317</name>
</gene>
<dbReference type="SMART" id="SM00165">
    <property type="entry name" value="UBA"/>
    <property type="match status" value="1"/>
</dbReference>
<protein>
    <recommendedName>
        <fullName evidence="2">UBA domain-containing protein</fullName>
    </recommendedName>
</protein>
<feature type="domain" description="UBA" evidence="2">
    <location>
        <begin position="178"/>
        <end position="230"/>
    </location>
</feature>
<dbReference type="Gene3D" id="1.10.8.10">
    <property type="entry name" value="DNA helicase RuvA subunit, C-terminal domain"/>
    <property type="match status" value="1"/>
</dbReference>
<feature type="compositionally biased region" description="Polar residues" evidence="1">
    <location>
        <begin position="69"/>
        <end position="82"/>
    </location>
</feature>
<dbReference type="AlphaFoldDB" id="A0AAW1VDC8"/>
<evidence type="ECO:0000256" key="1">
    <source>
        <dbReference type="SAM" id="MobiDB-lite"/>
    </source>
</evidence>
<dbReference type="PROSITE" id="PS50030">
    <property type="entry name" value="UBA"/>
    <property type="match status" value="1"/>
</dbReference>
<keyword evidence="4" id="KW-1185">Reference proteome</keyword>
<evidence type="ECO:0000259" key="2">
    <source>
        <dbReference type="PROSITE" id="PS50030"/>
    </source>
</evidence>
<dbReference type="EMBL" id="JARQZJ010000125">
    <property type="protein sequence ID" value="KAK9890207.1"/>
    <property type="molecule type" value="Genomic_DNA"/>
</dbReference>
<dbReference type="InterPro" id="IPR009060">
    <property type="entry name" value="UBA-like_sf"/>
</dbReference>
<organism evidence="3 4">
    <name type="scientific">Henosepilachna vigintioctopunctata</name>
    <dbReference type="NCBI Taxonomy" id="420089"/>
    <lineage>
        <taxon>Eukaryota</taxon>
        <taxon>Metazoa</taxon>
        <taxon>Ecdysozoa</taxon>
        <taxon>Arthropoda</taxon>
        <taxon>Hexapoda</taxon>
        <taxon>Insecta</taxon>
        <taxon>Pterygota</taxon>
        <taxon>Neoptera</taxon>
        <taxon>Endopterygota</taxon>
        <taxon>Coleoptera</taxon>
        <taxon>Polyphaga</taxon>
        <taxon>Cucujiformia</taxon>
        <taxon>Coccinelloidea</taxon>
        <taxon>Coccinellidae</taxon>
        <taxon>Epilachninae</taxon>
        <taxon>Epilachnini</taxon>
        <taxon>Henosepilachna</taxon>
    </lineage>
</organism>
<proteinExistence type="predicted"/>
<evidence type="ECO:0000313" key="4">
    <source>
        <dbReference type="Proteomes" id="UP001431783"/>
    </source>
</evidence>
<sequence length="233" mass="25110">RIIRAGAMNDIQKAVLGIETDTTAVSILLDPELLIHLADPDTVRLLGEKHPSLIRAASLLAKYLSEQSNSIHPQPTTSTGYSYSLDALSDDEDMDSNTESSRDSHPITRNSSLNIITSAQLAAAIANATTTAFPTNTSEISGTTRSTQNVITTEIFNNALQQAFGTTPAVTPAVTPDTEDESSISTLSIRYESELRQMQELGLTDNRINVRALETTSGNLQEAVELVLYGVMD</sequence>
<name>A0AAW1VDC8_9CUCU</name>
<dbReference type="Proteomes" id="UP001431783">
    <property type="component" value="Unassembled WGS sequence"/>
</dbReference>
<feature type="region of interest" description="Disordered" evidence="1">
    <location>
        <begin position="69"/>
        <end position="109"/>
    </location>
</feature>
<evidence type="ECO:0000313" key="3">
    <source>
        <dbReference type="EMBL" id="KAK9890207.1"/>
    </source>
</evidence>
<feature type="non-terminal residue" evidence="3">
    <location>
        <position position="1"/>
    </location>
</feature>
<comment type="caution">
    <text evidence="3">The sequence shown here is derived from an EMBL/GenBank/DDBJ whole genome shotgun (WGS) entry which is preliminary data.</text>
</comment>